<reference evidence="1 2" key="1">
    <citation type="submission" date="2018-02" db="EMBL/GenBank/DDBJ databases">
        <title>The genomes of Aspergillus section Nigri reveals drivers in fungal speciation.</title>
        <authorList>
            <consortium name="DOE Joint Genome Institute"/>
            <person name="Vesth T.C."/>
            <person name="Nybo J."/>
            <person name="Theobald S."/>
            <person name="Brandl J."/>
            <person name="Frisvad J.C."/>
            <person name="Nielsen K.F."/>
            <person name="Lyhne E.K."/>
            <person name="Kogle M.E."/>
            <person name="Kuo A."/>
            <person name="Riley R."/>
            <person name="Clum A."/>
            <person name="Nolan M."/>
            <person name="Lipzen A."/>
            <person name="Salamov A."/>
            <person name="Henrissat B."/>
            <person name="Wiebenga A."/>
            <person name="De vries R.P."/>
            <person name="Grigoriev I.V."/>
            <person name="Mortensen U.H."/>
            <person name="Andersen M.R."/>
            <person name="Baker S.E."/>
        </authorList>
    </citation>
    <scope>NUCLEOTIDE SEQUENCE [LARGE SCALE GENOMIC DNA]</scope>
    <source>
        <strain evidence="1 2">CBS 313.89</strain>
    </source>
</reference>
<protein>
    <submittedName>
        <fullName evidence="1">Uncharacterized protein</fullName>
    </submittedName>
</protein>
<keyword evidence="2" id="KW-1185">Reference proteome</keyword>
<dbReference type="Proteomes" id="UP000249789">
    <property type="component" value="Unassembled WGS sequence"/>
</dbReference>
<proteinExistence type="predicted"/>
<evidence type="ECO:0000313" key="1">
    <source>
        <dbReference type="EMBL" id="RAK74107.1"/>
    </source>
</evidence>
<dbReference type="GeneID" id="63857053"/>
<dbReference type="VEuPathDB" id="FungiDB:BO72DRAFT_215485"/>
<dbReference type="EMBL" id="KZ824672">
    <property type="protein sequence ID" value="RAK74107.1"/>
    <property type="molecule type" value="Genomic_DNA"/>
</dbReference>
<accession>A0A8G1RHP4</accession>
<organism evidence="1 2">
    <name type="scientific">Aspergillus fijiensis CBS 313.89</name>
    <dbReference type="NCBI Taxonomy" id="1448319"/>
    <lineage>
        <taxon>Eukaryota</taxon>
        <taxon>Fungi</taxon>
        <taxon>Dikarya</taxon>
        <taxon>Ascomycota</taxon>
        <taxon>Pezizomycotina</taxon>
        <taxon>Eurotiomycetes</taxon>
        <taxon>Eurotiomycetidae</taxon>
        <taxon>Eurotiales</taxon>
        <taxon>Aspergillaceae</taxon>
        <taxon>Aspergillus</taxon>
    </lineage>
</organism>
<evidence type="ECO:0000313" key="2">
    <source>
        <dbReference type="Proteomes" id="UP000249789"/>
    </source>
</evidence>
<sequence>MLNGEGQTNVQRMQNTGHITENHLEIVSLTNYSSRHIHANHAQQYFHQEEASTQAMLIISHVRQQERKPIIFIQMVEIIVA</sequence>
<gene>
    <name evidence="1" type="ORF">BO72DRAFT_215485</name>
</gene>
<dbReference type="RefSeq" id="XP_040798117.1">
    <property type="nucleotide sequence ID" value="XM_040939720.1"/>
</dbReference>
<name>A0A8G1RHP4_9EURO</name>
<dbReference type="AlphaFoldDB" id="A0A8G1RHP4"/>